<dbReference type="GO" id="GO:0003700">
    <property type="term" value="F:DNA-binding transcription factor activity"/>
    <property type="evidence" value="ECO:0007669"/>
    <property type="project" value="TreeGrafter"/>
</dbReference>
<dbReference type="SMART" id="SM00354">
    <property type="entry name" value="HTH_LACI"/>
    <property type="match status" value="1"/>
</dbReference>
<dbReference type="EMBL" id="AP023359">
    <property type="protein sequence ID" value="BCJ70020.1"/>
    <property type="molecule type" value="Genomic_DNA"/>
</dbReference>
<dbReference type="SUPFAM" id="SSF47413">
    <property type="entry name" value="lambda repressor-like DNA-binding domains"/>
    <property type="match status" value="1"/>
</dbReference>
<dbReference type="InterPro" id="IPR028082">
    <property type="entry name" value="Peripla_BP_I"/>
</dbReference>
<dbReference type="CDD" id="cd06267">
    <property type="entry name" value="PBP1_LacI_sugar_binding-like"/>
    <property type="match status" value="1"/>
</dbReference>
<evidence type="ECO:0000256" key="1">
    <source>
        <dbReference type="ARBA" id="ARBA00023015"/>
    </source>
</evidence>
<dbReference type="InterPro" id="IPR046335">
    <property type="entry name" value="LacI/GalR-like_sensor"/>
</dbReference>
<keyword evidence="1" id="KW-0805">Transcription regulation</keyword>
<sequence>MSMDTGMAGPDGLKPTLRDVARAAGVHLATASRALSDSKTRPVNPRTAALVRRAAAEIGYVPDQVARSLRTHRTPAIGVLIPDMSNPVMPPLVRGAEQVLAQHGYTTLFADTDNDPAAETQRLGMLLSWRVAGLILATARRDQPLAPELAQSKVPVVLMSRKLDATPVPSATVDESVGIAQALDHLIGLGHRRIAYLGVPLWTSAGHERWAAFRDVTRARGLAQPEHHVVVGEGYSEHDGEAALARLLAGDDPPTAVLAGNDMMALGCYAAIRRAGLTCPRDVSVVGYNDMPLTDRVEPPLTTVRVPYFDVGRQAAGLLIEALTVADSTDRSVRLTPRLVVRASTTTSPR</sequence>
<protein>
    <submittedName>
        <fullName evidence="5">LacI family transcriptional regulator</fullName>
    </submittedName>
</protein>
<evidence type="ECO:0000259" key="4">
    <source>
        <dbReference type="PROSITE" id="PS50932"/>
    </source>
</evidence>
<reference evidence="5" key="1">
    <citation type="submission" date="2020-08" db="EMBL/GenBank/DDBJ databases">
        <title>Whole genome shotgun sequence of Polymorphospora rubra NBRC 101157.</title>
        <authorList>
            <person name="Komaki H."/>
            <person name="Tamura T."/>
        </authorList>
    </citation>
    <scope>NUCLEOTIDE SEQUENCE</scope>
    <source>
        <strain evidence="5">NBRC 101157</strain>
    </source>
</reference>
<dbReference type="Gene3D" id="3.40.50.2300">
    <property type="match status" value="2"/>
</dbReference>
<dbReference type="Pfam" id="PF00356">
    <property type="entry name" value="LacI"/>
    <property type="match status" value="1"/>
</dbReference>
<evidence type="ECO:0000313" key="5">
    <source>
        <dbReference type="EMBL" id="BCJ70020.1"/>
    </source>
</evidence>
<keyword evidence="2" id="KW-0238">DNA-binding</keyword>
<dbReference type="Gene3D" id="1.10.260.40">
    <property type="entry name" value="lambda repressor-like DNA-binding domains"/>
    <property type="match status" value="1"/>
</dbReference>
<organism evidence="5 6">
    <name type="scientific">Polymorphospora rubra</name>
    <dbReference type="NCBI Taxonomy" id="338584"/>
    <lineage>
        <taxon>Bacteria</taxon>
        <taxon>Bacillati</taxon>
        <taxon>Actinomycetota</taxon>
        <taxon>Actinomycetes</taxon>
        <taxon>Micromonosporales</taxon>
        <taxon>Micromonosporaceae</taxon>
        <taxon>Polymorphospora</taxon>
    </lineage>
</organism>
<dbReference type="Pfam" id="PF13377">
    <property type="entry name" value="Peripla_BP_3"/>
    <property type="match status" value="1"/>
</dbReference>
<dbReference type="PANTHER" id="PTHR30146:SF109">
    <property type="entry name" value="HTH-TYPE TRANSCRIPTIONAL REGULATOR GALS"/>
    <property type="match status" value="1"/>
</dbReference>
<dbReference type="Proteomes" id="UP000680866">
    <property type="component" value="Chromosome"/>
</dbReference>
<dbReference type="AlphaFoldDB" id="A0A810NAB4"/>
<proteinExistence type="predicted"/>
<dbReference type="CDD" id="cd01392">
    <property type="entry name" value="HTH_LacI"/>
    <property type="match status" value="1"/>
</dbReference>
<dbReference type="PANTHER" id="PTHR30146">
    <property type="entry name" value="LACI-RELATED TRANSCRIPTIONAL REPRESSOR"/>
    <property type="match status" value="1"/>
</dbReference>
<feature type="domain" description="HTH lacI-type" evidence="4">
    <location>
        <begin position="15"/>
        <end position="71"/>
    </location>
</feature>
<dbReference type="InterPro" id="IPR000843">
    <property type="entry name" value="HTH_LacI"/>
</dbReference>
<dbReference type="PROSITE" id="PS50932">
    <property type="entry name" value="HTH_LACI_2"/>
    <property type="match status" value="1"/>
</dbReference>
<evidence type="ECO:0000313" key="6">
    <source>
        <dbReference type="Proteomes" id="UP000680866"/>
    </source>
</evidence>
<name>A0A810NAB4_9ACTN</name>
<keyword evidence="3" id="KW-0804">Transcription</keyword>
<evidence type="ECO:0000256" key="2">
    <source>
        <dbReference type="ARBA" id="ARBA00023125"/>
    </source>
</evidence>
<dbReference type="KEGG" id="pry:Prubr_70410"/>
<dbReference type="InterPro" id="IPR010982">
    <property type="entry name" value="Lambda_DNA-bd_dom_sf"/>
</dbReference>
<accession>A0A810NAB4</accession>
<dbReference type="GO" id="GO:0000976">
    <property type="term" value="F:transcription cis-regulatory region binding"/>
    <property type="evidence" value="ECO:0007669"/>
    <property type="project" value="TreeGrafter"/>
</dbReference>
<dbReference type="SUPFAM" id="SSF53822">
    <property type="entry name" value="Periplasmic binding protein-like I"/>
    <property type="match status" value="1"/>
</dbReference>
<keyword evidence="6" id="KW-1185">Reference proteome</keyword>
<gene>
    <name evidence="5" type="ORF">Prubr_70410</name>
</gene>
<evidence type="ECO:0000256" key="3">
    <source>
        <dbReference type="ARBA" id="ARBA00023163"/>
    </source>
</evidence>